<name>A0A7S4LMA7_9EUGL</name>
<feature type="region of interest" description="Disordered" evidence="7">
    <location>
        <begin position="256"/>
        <end position="277"/>
    </location>
</feature>
<evidence type="ECO:0000256" key="1">
    <source>
        <dbReference type="ARBA" id="ARBA00012880"/>
    </source>
</evidence>
<dbReference type="EMBL" id="HBJA01146305">
    <property type="protein sequence ID" value="CAE0838999.1"/>
    <property type="molecule type" value="Transcribed_RNA"/>
</dbReference>
<evidence type="ECO:0000256" key="6">
    <source>
        <dbReference type="ARBA" id="ARBA00023453"/>
    </source>
</evidence>
<dbReference type="GO" id="GO:0016206">
    <property type="term" value="F:catechol O-methyltransferase activity"/>
    <property type="evidence" value="ECO:0007669"/>
    <property type="project" value="UniProtKB-EC"/>
</dbReference>
<feature type="compositionally biased region" description="Low complexity" evidence="7">
    <location>
        <begin position="256"/>
        <end position="269"/>
    </location>
</feature>
<comment type="similarity">
    <text evidence="6">Belongs to the class I-like SAM-binding methyltransferase superfamily. Cation-dependent O-methyltransferase family.</text>
</comment>
<gene>
    <name evidence="8" type="ORF">EGYM00163_LOCUS50371</name>
</gene>
<keyword evidence="2" id="KW-0489">Methyltransferase</keyword>
<organism evidence="8">
    <name type="scientific">Eutreptiella gymnastica</name>
    <dbReference type="NCBI Taxonomy" id="73025"/>
    <lineage>
        <taxon>Eukaryota</taxon>
        <taxon>Discoba</taxon>
        <taxon>Euglenozoa</taxon>
        <taxon>Euglenida</taxon>
        <taxon>Spirocuta</taxon>
        <taxon>Euglenophyceae</taxon>
        <taxon>Eutreptiales</taxon>
        <taxon>Eutreptiaceae</taxon>
        <taxon>Eutreptiella</taxon>
    </lineage>
</organism>
<proteinExistence type="inferred from homology"/>
<protein>
    <recommendedName>
        <fullName evidence="1">catechol O-methyltransferase</fullName>
        <ecNumber evidence="1">2.1.1.6</ecNumber>
    </recommendedName>
</protein>
<dbReference type="GO" id="GO:0032259">
    <property type="term" value="P:methylation"/>
    <property type="evidence" value="ECO:0007669"/>
    <property type="project" value="UniProtKB-KW"/>
</dbReference>
<dbReference type="Gene3D" id="3.40.50.150">
    <property type="entry name" value="Vaccinia Virus protein VP39"/>
    <property type="match status" value="1"/>
</dbReference>
<evidence type="ECO:0000313" key="8">
    <source>
        <dbReference type="EMBL" id="CAE0838999.1"/>
    </source>
</evidence>
<dbReference type="SUPFAM" id="SSF53335">
    <property type="entry name" value="S-adenosyl-L-methionine-dependent methyltransferases"/>
    <property type="match status" value="1"/>
</dbReference>
<reference evidence="8" key="1">
    <citation type="submission" date="2021-01" db="EMBL/GenBank/DDBJ databases">
        <authorList>
            <person name="Corre E."/>
            <person name="Pelletier E."/>
            <person name="Niang G."/>
            <person name="Scheremetjew M."/>
            <person name="Finn R."/>
            <person name="Kale V."/>
            <person name="Holt S."/>
            <person name="Cochrane G."/>
            <person name="Meng A."/>
            <person name="Brown T."/>
            <person name="Cohen L."/>
        </authorList>
    </citation>
    <scope>NUCLEOTIDE SEQUENCE</scope>
    <source>
        <strain evidence="8">CCMP1594</strain>
    </source>
</reference>
<evidence type="ECO:0000256" key="7">
    <source>
        <dbReference type="SAM" id="MobiDB-lite"/>
    </source>
</evidence>
<dbReference type="GO" id="GO:0006584">
    <property type="term" value="P:catecholamine metabolic process"/>
    <property type="evidence" value="ECO:0007669"/>
    <property type="project" value="UniProtKB-KW"/>
</dbReference>
<sequence>MSLYGDLVARFSPVVYEFRTARQIYTWRNQMKLAQKYKDMKYKVMVPGKYSTLHELCMSDHVEGTPQALLTAMDSMARKDELWMMTLGDHKGKFLQEVIKQHQPKTVVEFGTYCGYSTLCIASCLPPGGHLISIDRDPRYLHVAQDIIRKAGLAHKVTFIRMHALDFRLPPEWRPVDFLFMDHAKKQYYGALRNLEPHFRKGSVVMADDTGIFAKQMEDFLSHIRHSGLYETQEHATLFSNRDDLKDVVQYSVFKGSDPLPDSTSSPTPDAAPGPQT</sequence>
<dbReference type="CDD" id="cd02440">
    <property type="entry name" value="AdoMet_MTases"/>
    <property type="match status" value="1"/>
</dbReference>
<evidence type="ECO:0000256" key="2">
    <source>
        <dbReference type="ARBA" id="ARBA00022603"/>
    </source>
</evidence>
<dbReference type="InterPro" id="IPR029063">
    <property type="entry name" value="SAM-dependent_MTases_sf"/>
</dbReference>
<dbReference type="Pfam" id="PF01596">
    <property type="entry name" value="Methyltransf_3"/>
    <property type="match status" value="1"/>
</dbReference>
<evidence type="ECO:0000256" key="3">
    <source>
        <dbReference type="ARBA" id="ARBA00022679"/>
    </source>
</evidence>
<accession>A0A7S4LMA7</accession>
<evidence type="ECO:0000256" key="5">
    <source>
        <dbReference type="ARBA" id="ARBA00022939"/>
    </source>
</evidence>
<keyword evidence="4" id="KW-0949">S-adenosyl-L-methionine</keyword>
<dbReference type="EC" id="2.1.1.6" evidence="1"/>
<dbReference type="InterPro" id="IPR002935">
    <property type="entry name" value="SAM_O-MeTrfase"/>
</dbReference>
<dbReference type="PANTHER" id="PTHR43836">
    <property type="entry name" value="CATECHOL O-METHYLTRANSFERASE 1-RELATED"/>
    <property type="match status" value="1"/>
</dbReference>
<dbReference type="PANTHER" id="PTHR43836:SF2">
    <property type="entry name" value="CATECHOL O-METHYLTRANSFERASE 1-RELATED"/>
    <property type="match status" value="1"/>
</dbReference>
<evidence type="ECO:0000256" key="4">
    <source>
        <dbReference type="ARBA" id="ARBA00022691"/>
    </source>
</evidence>
<dbReference type="PROSITE" id="PS51682">
    <property type="entry name" value="SAM_OMT_I"/>
    <property type="match status" value="1"/>
</dbReference>
<dbReference type="AlphaFoldDB" id="A0A7S4LMA7"/>
<keyword evidence="5" id="KW-0128">Catecholamine metabolism</keyword>
<keyword evidence="3" id="KW-0808">Transferase</keyword>